<feature type="transmembrane region" description="Helical" evidence="3">
    <location>
        <begin position="52"/>
        <end position="74"/>
    </location>
</feature>
<feature type="transmembrane region" description="Helical" evidence="3">
    <location>
        <begin position="86"/>
        <end position="107"/>
    </location>
</feature>
<feature type="compositionally biased region" description="Basic and acidic residues" evidence="2">
    <location>
        <begin position="227"/>
        <end position="247"/>
    </location>
</feature>
<organism evidence="4">
    <name type="scientific">Candidatus Kentrum sp. TC</name>
    <dbReference type="NCBI Taxonomy" id="2126339"/>
    <lineage>
        <taxon>Bacteria</taxon>
        <taxon>Pseudomonadati</taxon>
        <taxon>Pseudomonadota</taxon>
        <taxon>Gammaproteobacteria</taxon>
        <taxon>Candidatus Kentrum</taxon>
    </lineage>
</organism>
<protein>
    <submittedName>
        <fullName evidence="4">Uncharacterized protein</fullName>
    </submittedName>
</protein>
<keyword evidence="3" id="KW-0472">Membrane</keyword>
<dbReference type="EMBL" id="CAADFW010000038">
    <property type="protein sequence ID" value="VFK59939.1"/>
    <property type="molecule type" value="Genomic_DNA"/>
</dbReference>
<evidence type="ECO:0000256" key="2">
    <source>
        <dbReference type="SAM" id="MobiDB-lite"/>
    </source>
</evidence>
<name>A0A451A1N9_9GAMM</name>
<feature type="region of interest" description="Disordered" evidence="2">
    <location>
        <begin position="225"/>
        <end position="247"/>
    </location>
</feature>
<keyword evidence="3" id="KW-0812">Transmembrane</keyword>
<sequence>MNRFVRKIRLFFKKHFIICLSDILVITLAILLAAGLVYHFEKIDNADIIIKRIVQIFSFLLVVLPTSWIVTVLHRFSGQLNEHKDHWIQVITTAMIPLIVVGASLLALEDQIFVPINQSGGPGETTIAVGEIASTVIVYALTLLAAIILIELIKQRDAMSEESKNIRNKLDNASRETQKTLSEGIKWYEYSDEFSAQIHGDIQRDLLGSLIEEWANTRNAIKNNAIRNKEDHEGTENKNQETQDNNKEYSRKLTLFDSLLSTYFKEEKKDFSGTLEKIKVPNPVWPFAPGKRPVEDSGVLFMSTNVGFYAEFLTTVIEHFPGEARSEGHVMCWGIVTQMLPPHWWNWPFTENEWKVYKPIDNYREAQRKLTTKHGGKIFRRVLLRNKDQQRNTRSFQKIHTIDAYNGMKDWKFIYRGEGKPVQVDIHPAKYGYLPLVKEIKWINGKTIKTEDRAYLMSEEQTLEHDDWVLGSKVFSHFNEYVHGEKGGNTHYVLIDYDTFSKSFDQNGLNECLDIMFIGECGEALSDIWPKNDKEKDKQGNRPEKPVWWAALLATMSTESETMFLTVVWDNKRVEELWDSISGTISGLDSVGS</sequence>
<reference evidence="4" key="1">
    <citation type="submission" date="2019-02" db="EMBL/GenBank/DDBJ databases">
        <authorList>
            <person name="Gruber-Vodicka R. H."/>
            <person name="Seah K. B. B."/>
        </authorList>
    </citation>
    <scope>NUCLEOTIDE SEQUENCE</scope>
    <source>
        <strain evidence="4">BECK_BZ126</strain>
    </source>
</reference>
<keyword evidence="3" id="KW-1133">Transmembrane helix</keyword>
<evidence type="ECO:0000256" key="1">
    <source>
        <dbReference type="SAM" id="Coils"/>
    </source>
</evidence>
<proteinExistence type="predicted"/>
<evidence type="ECO:0000313" key="4">
    <source>
        <dbReference type="EMBL" id="VFK59939.1"/>
    </source>
</evidence>
<feature type="transmembrane region" description="Helical" evidence="3">
    <location>
        <begin position="16"/>
        <end position="40"/>
    </location>
</feature>
<dbReference type="AlphaFoldDB" id="A0A451A1N9"/>
<keyword evidence="1" id="KW-0175">Coiled coil</keyword>
<accession>A0A451A1N9</accession>
<feature type="transmembrane region" description="Helical" evidence="3">
    <location>
        <begin position="127"/>
        <end position="150"/>
    </location>
</feature>
<gene>
    <name evidence="4" type="ORF">BECKTC1821F_GA0114240_103835</name>
</gene>
<feature type="coiled-coil region" evidence="1">
    <location>
        <begin position="149"/>
        <end position="176"/>
    </location>
</feature>
<evidence type="ECO:0000256" key="3">
    <source>
        <dbReference type="SAM" id="Phobius"/>
    </source>
</evidence>